<evidence type="ECO:0000313" key="5">
    <source>
        <dbReference type="Proteomes" id="UP000242972"/>
    </source>
</evidence>
<protein>
    <submittedName>
        <fullName evidence="4">S9 family peptidase</fullName>
    </submittedName>
</protein>
<evidence type="ECO:0000259" key="3">
    <source>
        <dbReference type="Pfam" id="PF00326"/>
    </source>
</evidence>
<dbReference type="EMBL" id="PXYW01000002">
    <property type="protein sequence ID" value="PSR35298.1"/>
    <property type="molecule type" value="Genomic_DNA"/>
</dbReference>
<dbReference type="PANTHER" id="PTHR42776:SF27">
    <property type="entry name" value="DIPEPTIDYL PEPTIDASE FAMILY MEMBER 6"/>
    <property type="match status" value="1"/>
</dbReference>
<dbReference type="PANTHER" id="PTHR42776">
    <property type="entry name" value="SERINE PEPTIDASE S9 FAMILY MEMBER"/>
    <property type="match status" value="1"/>
</dbReference>
<name>A0A2T2XLI8_9FIRM</name>
<gene>
    <name evidence="4" type="ORF">C7B46_01115</name>
</gene>
<dbReference type="SUPFAM" id="SSF82171">
    <property type="entry name" value="DPP6 N-terminal domain-like"/>
    <property type="match status" value="1"/>
</dbReference>
<evidence type="ECO:0000256" key="1">
    <source>
        <dbReference type="ARBA" id="ARBA00022801"/>
    </source>
</evidence>
<feature type="region of interest" description="Disordered" evidence="2">
    <location>
        <begin position="286"/>
        <end position="306"/>
    </location>
</feature>
<organism evidence="4 5">
    <name type="scientific">Sulfobacillus benefaciens</name>
    <dbReference type="NCBI Taxonomy" id="453960"/>
    <lineage>
        <taxon>Bacteria</taxon>
        <taxon>Bacillati</taxon>
        <taxon>Bacillota</taxon>
        <taxon>Clostridia</taxon>
        <taxon>Eubacteriales</taxon>
        <taxon>Clostridiales Family XVII. Incertae Sedis</taxon>
        <taxon>Sulfobacillus</taxon>
    </lineage>
</organism>
<evidence type="ECO:0000313" key="4">
    <source>
        <dbReference type="EMBL" id="PSR35298.1"/>
    </source>
</evidence>
<accession>A0A2T2XLI8</accession>
<proteinExistence type="predicted"/>
<sequence>MDARDLLQIKTWGDFSMGPSGDQAFVVELGFDEKTNDSCSHIDRWQWHDGWKSRGRFTSGPQDAHPRVSPDGHWLGFLRPSKEGHRQLWVMPTTGGEAQQMTRLAYGIKDFAWHPQEFRVALIAPLNHGLVEYETDGCSEDLYVKYNRDVRVVDQQYYKLDGTGFFGSQLDQLLTLDMSLNRLEVLSGGTLSYAAPQYSSDGKRLYYLRTNPEAIGRHPGERDLWVCHEDSMTHRRLTEWHWQVEDYRVSPDDSGIVMVITKPEELGYGQTELWYYVGGERRPLSQAVDRPIGDGPGTDVSVAGPTRPIFSEDGRVVWSLVTSEGTEQLWQFAVDGSGGMPLTSGRHVVYGFDYAGGRWLLAMADPTHPSGLAGVDKNFLLDIEWAPLPWDEASVPTPVEIWAKNDDGTLVQTWILKPVGASSGSAPYPVILEIHGGPMSLYGWRYHFEFHWLTAQGYAVVYSNPRGSIGYGRDFCAQIMGKWGDRDYADVMAALDAALSYDAELDATRLGVAGGSYGGFMVNWILGHSQRFQAAITMRSVVNRFSAMGSSDMGWLRVPQYGTKPWWEDPEPYWQQSPLKYASNIQTPLLIEHQSEDQRLPIEQGEQLYSALKYLGRPVRMVIYPGESHGMSRGGKPWHRVHRLRTHAAWWRKYLKTAATHTDDQRD</sequence>
<dbReference type="Pfam" id="PF00326">
    <property type="entry name" value="Peptidase_S9"/>
    <property type="match status" value="1"/>
</dbReference>
<dbReference type="Gene3D" id="3.40.50.1820">
    <property type="entry name" value="alpha/beta hydrolase"/>
    <property type="match status" value="1"/>
</dbReference>
<reference evidence="4 5" key="1">
    <citation type="journal article" date="2014" name="BMC Genomics">
        <title>Comparison of environmental and isolate Sulfobacillus genomes reveals diverse carbon, sulfur, nitrogen, and hydrogen metabolisms.</title>
        <authorList>
            <person name="Justice N.B."/>
            <person name="Norman A."/>
            <person name="Brown C.T."/>
            <person name="Singh A."/>
            <person name="Thomas B.C."/>
            <person name="Banfield J.F."/>
        </authorList>
    </citation>
    <scope>NUCLEOTIDE SEQUENCE [LARGE SCALE GENOMIC DNA]</scope>
    <source>
        <strain evidence="4">AMDSBA4</strain>
    </source>
</reference>
<dbReference type="InterPro" id="IPR029058">
    <property type="entry name" value="AB_hydrolase_fold"/>
</dbReference>
<dbReference type="GO" id="GO:0004252">
    <property type="term" value="F:serine-type endopeptidase activity"/>
    <property type="evidence" value="ECO:0007669"/>
    <property type="project" value="TreeGrafter"/>
</dbReference>
<dbReference type="AlphaFoldDB" id="A0A2T2XLI8"/>
<feature type="domain" description="Peptidase S9 prolyl oligopeptidase catalytic" evidence="3">
    <location>
        <begin position="444"/>
        <end position="656"/>
    </location>
</feature>
<evidence type="ECO:0000256" key="2">
    <source>
        <dbReference type="SAM" id="MobiDB-lite"/>
    </source>
</evidence>
<keyword evidence="1" id="KW-0378">Hydrolase</keyword>
<dbReference type="InterPro" id="IPR001375">
    <property type="entry name" value="Peptidase_S9_cat"/>
</dbReference>
<comment type="caution">
    <text evidence="4">The sequence shown here is derived from an EMBL/GenBank/DDBJ whole genome shotgun (WGS) entry which is preliminary data.</text>
</comment>
<dbReference type="Proteomes" id="UP000242972">
    <property type="component" value="Unassembled WGS sequence"/>
</dbReference>
<dbReference type="SUPFAM" id="SSF53474">
    <property type="entry name" value="alpha/beta-Hydrolases"/>
    <property type="match status" value="1"/>
</dbReference>
<dbReference type="Gene3D" id="2.120.10.30">
    <property type="entry name" value="TolB, C-terminal domain"/>
    <property type="match status" value="2"/>
</dbReference>
<dbReference type="InterPro" id="IPR011042">
    <property type="entry name" value="6-blade_b-propeller_TolB-like"/>
</dbReference>
<dbReference type="GO" id="GO:0006508">
    <property type="term" value="P:proteolysis"/>
    <property type="evidence" value="ECO:0007669"/>
    <property type="project" value="InterPro"/>
</dbReference>